<evidence type="ECO:0000256" key="1">
    <source>
        <dbReference type="SAM" id="SignalP"/>
    </source>
</evidence>
<organism evidence="3 4">
    <name type="scientific">Pelagivirga sediminicola</name>
    <dbReference type="NCBI Taxonomy" id="2170575"/>
    <lineage>
        <taxon>Bacteria</taxon>
        <taxon>Pseudomonadati</taxon>
        <taxon>Pseudomonadota</taxon>
        <taxon>Alphaproteobacteria</taxon>
        <taxon>Rhodobacterales</taxon>
        <taxon>Paracoccaceae</taxon>
        <taxon>Pelagivirga</taxon>
    </lineage>
</organism>
<reference evidence="3 4" key="1">
    <citation type="submission" date="2018-04" db="EMBL/GenBank/DDBJ databases">
        <title>Pelagivirga bohaiensis gen. nov., sp. nov., a bacterium isolated from the Bohai Sea.</title>
        <authorList>
            <person name="Ji X."/>
        </authorList>
    </citation>
    <scope>NUCLEOTIDE SEQUENCE [LARGE SCALE GENOMIC DNA]</scope>
    <source>
        <strain evidence="3 4">BH-SD19</strain>
    </source>
</reference>
<dbReference type="Proteomes" id="UP000244446">
    <property type="component" value="Unassembled WGS sequence"/>
</dbReference>
<feature type="chain" id="PRO_5015785870" description="Lipid/polyisoprenoid-binding YceI-like domain-containing protein" evidence="1">
    <location>
        <begin position="20"/>
        <end position="190"/>
    </location>
</feature>
<evidence type="ECO:0000313" key="3">
    <source>
        <dbReference type="EMBL" id="PVA10476.1"/>
    </source>
</evidence>
<feature type="domain" description="Lipid/polyisoprenoid-binding YceI-like" evidence="2">
    <location>
        <begin position="23"/>
        <end position="187"/>
    </location>
</feature>
<dbReference type="AlphaFoldDB" id="A0A2T7G7V6"/>
<dbReference type="SUPFAM" id="SSF101874">
    <property type="entry name" value="YceI-like"/>
    <property type="match status" value="1"/>
</dbReference>
<dbReference type="PANTHER" id="PTHR34406">
    <property type="entry name" value="PROTEIN YCEI"/>
    <property type="match status" value="1"/>
</dbReference>
<dbReference type="OrthoDB" id="9811006at2"/>
<accession>A0A2T7G7V6</accession>
<evidence type="ECO:0000313" key="4">
    <source>
        <dbReference type="Proteomes" id="UP000244446"/>
    </source>
</evidence>
<dbReference type="PANTHER" id="PTHR34406:SF1">
    <property type="entry name" value="PROTEIN YCEI"/>
    <property type="match status" value="1"/>
</dbReference>
<name>A0A2T7G7V6_9RHOB</name>
<dbReference type="SMART" id="SM00867">
    <property type="entry name" value="YceI"/>
    <property type="match status" value="1"/>
</dbReference>
<keyword evidence="1" id="KW-0732">Signal</keyword>
<feature type="signal peptide" evidence="1">
    <location>
        <begin position="1"/>
        <end position="19"/>
    </location>
</feature>
<proteinExistence type="predicted"/>
<dbReference type="Pfam" id="PF04264">
    <property type="entry name" value="YceI"/>
    <property type="match status" value="1"/>
</dbReference>
<dbReference type="InterPro" id="IPR036761">
    <property type="entry name" value="TTHA0802/YceI-like_sf"/>
</dbReference>
<gene>
    <name evidence="3" type="ORF">DC366_09685</name>
</gene>
<dbReference type="InterPro" id="IPR007372">
    <property type="entry name" value="Lipid/polyisoprenoid-bd_YceI"/>
</dbReference>
<keyword evidence="4" id="KW-1185">Reference proteome</keyword>
<sequence length="190" mass="20768">MKAFLFAAAAALTATGAAAAPEKYTLDPSHSQAMFTYEHLGYSTTYNVFSGWEGEIMFDAEDPAASSVDVSIPVMSLYTGWEERFEHFMGDDFFGAKDGDMITFKSTSIEVTGDDEAIITGDLTINGTTKSVQLEAELNQKGSHPMQNKEWLGFDAETKIKRSDFGMDKFVPNIGDELDVEISIEAGKAE</sequence>
<dbReference type="EMBL" id="QCYH01000004">
    <property type="protein sequence ID" value="PVA10476.1"/>
    <property type="molecule type" value="Genomic_DNA"/>
</dbReference>
<dbReference type="Gene3D" id="2.40.128.110">
    <property type="entry name" value="Lipid/polyisoprenoid-binding, YceI-like"/>
    <property type="match status" value="1"/>
</dbReference>
<dbReference type="RefSeq" id="WP_108691987.1">
    <property type="nucleotide sequence ID" value="NZ_QCYH01000004.1"/>
</dbReference>
<comment type="caution">
    <text evidence="3">The sequence shown here is derived from an EMBL/GenBank/DDBJ whole genome shotgun (WGS) entry which is preliminary data.</text>
</comment>
<protein>
    <recommendedName>
        <fullName evidence="2">Lipid/polyisoprenoid-binding YceI-like domain-containing protein</fullName>
    </recommendedName>
</protein>
<evidence type="ECO:0000259" key="2">
    <source>
        <dbReference type="SMART" id="SM00867"/>
    </source>
</evidence>